<reference evidence="5" key="2">
    <citation type="submission" date="2021-04" db="EMBL/GenBank/DDBJ databases">
        <authorList>
            <person name="Gilroy R."/>
        </authorList>
    </citation>
    <scope>NUCLEOTIDE SEQUENCE</scope>
    <source>
        <strain evidence="5">ChiSjej5B23-2810</strain>
    </source>
</reference>
<comment type="similarity">
    <text evidence="1">Belongs to the glycosyl hydrolase 3 family.</text>
</comment>
<dbReference type="GO" id="GO:0009044">
    <property type="term" value="F:xylan 1,4-beta-xylosidase activity"/>
    <property type="evidence" value="ECO:0007669"/>
    <property type="project" value="InterPro"/>
</dbReference>
<dbReference type="InterPro" id="IPR026891">
    <property type="entry name" value="Fn3-like"/>
</dbReference>
<dbReference type="Pfam" id="PF14310">
    <property type="entry name" value="Fn3-like"/>
    <property type="match status" value="1"/>
</dbReference>
<dbReference type="Gene3D" id="3.20.20.300">
    <property type="entry name" value="Glycoside hydrolase, family 3, N-terminal domain"/>
    <property type="match status" value="1"/>
</dbReference>
<dbReference type="Pfam" id="PF00933">
    <property type="entry name" value="Glyco_hydro_3"/>
    <property type="match status" value="1"/>
</dbReference>
<dbReference type="SUPFAM" id="SSF51445">
    <property type="entry name" value="(Trans)glycosidases"/>
    <property type="match status" value="1"/>
</dbReference>
<dbReference type="InterPro" id="IPR013783">
    <property type="entry name" value="Ig-like_fold"/>
</dbReference>
<dbReference type="InterPro" id="IPR002772">
    <property type="entry name" value="Glyco_hydro_3_C"/>
</dbReference>
<proteinExistence type="inferred from homology"/>
<dbReference type="EMBL" id="DWWN01000065">
    <property type="protein sequence ID" value="HJC46333.1"/>
    <property type="molecule type" value="Genomic_DNA"/>
</dbReference>
<dbReference type="PRINTS" id="PR00133">
    <property type="entry name" value="GLHYDRLASE3"/>
</dbReference>
<dbReference type="PANTHER" id="PTHR42721">
    <property type="entry name" value="SUGAR HYDROLASE-RELATED"/>
    <property type="match status" value="1"/>
</dbReference>
<gene>
    <name evidence="5" type="ORF">H9703_09440</name>
</gene>
<evidence type="ECO:0000256" key="2">
    <source>
        <dbReference type="ARBA" id="ARBA00022729"/>
    </source>
</evidence>
<dbReference type="Gene3D" id="3.40.50.1700">
    <property type="entry name" value="Glycoside hydrolase family 3 C-terminal domain"/>
    <property type="match status" value="1"/>
</dbReference>
<dbReference type="GO" id="GO:0045493">
    <property type="term" value="P:xylan catabolic process"/>
    <property type="evidence" value="ECO:0007669"/>
    <property type="project" value="InterPro"/>
</dbReference>
<name>A0A9D2T428_9FIRM</name>
<protein>
    <submittedName>
        <fullName evidence="5">Glycoside hydrolase family 3 C-terminal domain-containing protein</fullName>
    </submittedName>
</protein>
<evidence type="ECO:0000313" key="5">
    <source>
        <dbReference type="EMBL" id="HJC46333.1"/>
    </source>
</evidence>
<comment type="caution">
    <text evidence="5">The sequence shown here is derived from an EMBL/GenBank/DDBJ whole genome shotgun (WGS) entry which is preliminary data.</text>
</comment>
<evidence type="ECO:0000259" key="4">
    <source>
        <dbReference type="SMART" id="SM01217"/>
    </source>
</evidence>
<dbReference type="SMART" id="SM01217">
    <property type="entry name" value="Fn3_like"/>
    <property type="match status" value="1"/>
</dbReference>
<evidence type="ECO:0000256" key="3">
    <source>
        <dbReference type="ARBA" id="ARBA00022801"/>
    </source>
</evidence>
<keyword evidence="3 5" id="KW-0378">Hydrolase</keyword>
<dbReference type="Gene3D" id="2.60.40.10">
    <property type="entry name" value="Immunoglobulins"/>
    <property type="match status" value="1"/>
</dbReference>
<dbReference type="GO" id="GO:0031222">
    <property type="term" value="P:arabinan catabolic process"/>
    <property type="evidence" value="ECO:0007669"/>
    <property type="project" value="TreeGrafter"/>
</dbReference>
<dbReference type="SUPFAM" id="SSF52279">
    <property type="entry name" value="Beta-D-glucan exohydrolase, C-terminal domain"/>
    <property type="match status" value="1"/>
</dbReference>
<keyword evidence="2" id="KW-0732">Signal</keyword>
<feature type="domain" description="Fibronectin type III-like" evidence="4">
    <location>
        <begin position="720"/>
        <end position="789"/>
    </location>
</feature>
<sequence length="819" mass="89091">MDYRNPALTVPQRVEDLIARMNLREKVAQLCCCTLPHPLDDAALDKLFRYGMGTVSYLNSALSGDQQQDVDTLQRVQSYLREHTRWGIPVLAHSEAIAGAQIPGATTFPQSLGMAATWQLDLARDIGSAVRAQLKSYGIYGAHSPLLDLGRDPRWGRVGETYGEAPLLTARMATAFIQGLQGRQEVMATAKHFLAYGNALGGRNGGQADCSERALLDEYCLPFEAAIQEGGVMAVMNCYGTLNGEPVVTSHHLLTEILRDKLGFAGPVVSDYGSIERTCNRFGTAVSEMDAAVQALRAGMDVDQPSGTCFSHLVQAVEEGLVEESAVDQAVRRVLTLKFTLGLFENSAPQEDFAALTADPAVQQLSRISAEKSMVLAKNDGILPLSGGCRIALVGPSADAKVVFFGGYSSVGTVNATSLDFNRSEFDQFRRMMLSIYTTQRREELREKGIVWEDAPTPAQEEQILAIVKENFARQDSYKVYHGQEEFMDRFYPGCKTVRQALEEAVGKDHVLYAPGCESKRPLEGGIEAAVAAARQADVVVAVVGGQESMRSADATCGENKDNANIGLEEPQRALLRALFAVGKPVVTVLVDGRPLALTEGDAHSAAVLYGWLPGEQGGQAIVNVLLGKVNPGGKMPVTVLRHAGQIPLRHDLQPLFESRIAMAEYLDQPSNQPLYPFGHGLSYTSFAYSSLQVTPEAPCGRNIQIRFQVKNTGAAAGDEVAQLYWHDCQGTLVRPMRQLGAFVRLTLQPGEERTVQVVLDSHQLAYHGADMQLAIQPGRREVMVGSSAADIRLEGSFTLTGPRLVVERRTFHPQITLF</sequence>
<dbReference type="Proteomes" id="UP000823906">
    <property type="component" value="Unassembled WGS sequence"/>
</dbReference>
<dbReference type="AlphaFoldDB" id="A0A9D2T428"/>
<dbReference type="PANTHER" id="PTHR42721:SF3">
    <property type="entry name" value="BETA-D-XYLOSIDASE 5-RELATED"/>
    <property type="match status" value="1"/>
</dbReference>
<dbReference type="InterPro" id="IPR044993">
    <property type="entry name" value="BXL"/>
</dbReference>
<dbReference type="GO" id="GO:0046556">
    <property type="term" value="F:alpha-L-arabinofuranosidase activity"/>
    <property type="evidence" value="ECO:0007669"/>
    <property type="project" value="TreeGrafter"/>
</dbReference>
<dbReference type="InterPro" id="IPR001764">
    <property type="entry name" value="Glyco_hydro_3_N"/>
</dbReference>
<dbReference type="InterPro" id="IPR036962">
    <property type="entry name" value="Glyco_hydro_3_N_sf"/>
</dbReference>
<accession>A0A9D2T428</accession>
<evidence type="ECO:0000256" key="1">
    <source>
        <dbReference type="ARBA" id="ARBA00005336"/>
    </source>
</evidence>
<reference evidence="5" key="1">
    <citation type="journal article" date="2021" name="PeerJ">
        <title>Extensive microbial diversity within the chicken gut microbiome revealed by metagenomics and culture.</title>
        <authorList>
            <person name="Gilroy R."/>
            <person name="Ravi A."/>
            <person name="Getino M."/>
            <person name="Pursley I."/>
            <person name="Horton D.L."/>
            <person name="Alikhan N.F."/>
            <person name="Baker D."/>
            <person name="Gharbi K."/>
            <person name="Hall N."/>
            <person name="Watson M."/>
            <person name="Adriaenssens E.M."/>
            <person name="Foster-Nyarko E."/>
            <person name="Jarju S."/>
            <person name="Secka A."/>
            <person name="Antonio M."/>
            <person name="Oren A."/>
            <person name="Chaudhuri R.R."/>
            <person name="La Ragione R."/>
            <person name="Hildebrand F."/>
            <person name="Pallen M.J."/>
        </authorList>
    </citation>
    <scope>NUCLEOTIDE SEQUENCE</scope>
    <source>
        <strain evidence="5">ChiSjej5B23-2810</strain>
    </source>
</reference>
<organism evidence="5 6">
    <name type="scientific">Candidatus Faecalibacterium faecigallinarum</name>
    <dbReference type="NCBI Taxonomy" id="2838577"/>
    <lineage>
        <taxon>Bacteria</taxon>
        <taxon>Bacillati</taxon>
        <taxon>Bacillota</taxon>
        <taxon>Clostridia</taxon>
        <taxon>Eubacteriales</taxon>
        <taxon>Oscillospiraceae</taxon>
        <taxon>Faecalibacterium</taxon>
    </lineage>
</organism>
<dbReference type="InterPro" id="IPR036881">
    <property type="entry name" value="Glyco_hydro_3_C_sf"/>
</dbReference>
<evidence type="ECO:0000313" key="6">
    <source>
        <dbReference type="Proteomes" id="UP000823906"/>
    </source>
</evidence>
<dbReference type="InterPro" id="IPR017853">
    <property type="entry name" value="GH"/>
</dbReference>
<dbReference type="Pfam" id="PF01915">
    <property type="entry name" value="Glyco_hydro_3_C"/>
    <property type="match status" value="1"/>
</dbReference>